<dbReference type="SUPFAM" id="SSF50800">
    <property type="entry name" value="PK beta-barrel domain-like"/>
    <property type="match status" value="1"/>
</dbReference>
<keyword evidence="3" id="KW-1185">Reference proteome</keyword>
<dbReference type="EMBL" id="JAWDIO010000002">
    <property type="protein sequence ID" value="MDU0353844.1"/>
    <property type="molecule type" value="Genomic_DNA"/>
</dbReference>
<evidence type="ECO:0000313" key="2">
    <source>
        <dbReference type="EMBL" id="MDU0353844.1"/>
    </source>
</evidence>
<proteinExistence type="predicted"/>
<dbReference type="RefSeq" id="WP_316025488.1">
    <property type="nucleotide sequence ID" value="NZ_JAWDIO010000002.1"/>
</dbReference>
<dbReference type="Proteomes" id="UP001247805">
    <property type="component" value="Unassembled WGS sequence"/>
</dbReference>
<gene>
    <name evidence="2" type="ORF">RS130_07810</name>
</gene>
<dbReference type="InterPro" id="IPR052353">
    <property type="entry name" value="Benzoxazolinone_Detox_Enz"/>
</dbReference>
<name>A0ABU3SV16_9ALTE</name>
<evidence type="ECO:0000313" key="3">
    <source>
        <dbReference type="Proteomes" id="UP001247805"/>
    </source>
</evidence>
<dbReference type="InterPro" id="IPR011037">
    <property type="entry name" value="Pyrv_Knase-like_insert_dom_sf"/>
</dbReference>
<dbReference type="Gene3D" id="2.40.33.20">
    <property type="entry name" value="PK beta-barrel domain-like"/>
    <property type="match status" value="1"/>
</dbReference>
<dbReference type="PANTHER" id="PTHR30212">
    <property type="entry name" value="PROTEIN YIIM"/>
    <property type="match status" value="1"/>
</dbReference>
<comment type="caution">
    <text evidence="2">The sequence shown here is derived from an EMBL/GenBank/DDBJ whole genome shotgun (WGS) entry which is preliminary data.</text>
</comment>
<dbReference type="Pfam" id="PF03473">
    <property type="entry name" value="MOSC"/>
    <property type="match status" value="1"/>
</dbReference>
<sequence length="120" mass="13954">MHEQNVCIGDIYQIGECRIQVSGPRMPCFKIAEKFKTPKLDKFVAKHAIHGWYYRVLTTGTLQLNDTVELIERPNPIISIAKFLEVVQGKETEQALVLQCIEAQDLDPEWRERLVREHSY</sequence>
<reference evidence="2 3" key="1">
    <citation type="submission" date="2023-10" db="EMBL/GenBank/DDBJ databases">
        <title>Glaciecola aquimarina strain GGW-M5 nov., isolated from a coastal seawater.</title>
        <authorList>
            <person name="Bayburt H."/>
            <person name="Kim J.M."/>
            <person name="Choi B.J."/>
            <person name="Jeon C.O."/>
        </authorList>
    </citation>
    <scope>NUCLEOTIDE SEQUENCE [LARGE SCALE GENOMIC DNA]</scope>
    <source>
        <strain evidence="2 3">KCTC 32108</strain>
    </source>
</reference>
<protein>
    <submittedName>
        <fullName evidence="2">MOSC domain-containing protein</fullName>
    </submittedName>
</protein>
<feature type="domain" description="MOSC" evidence="1">
    <location>
        <begin position="1"/>
        <end position="71"/>
    </location>
</feature>
<dbReference type="PROSITE" id="PS51340">
    <property type="entry name" value="MOSC"/>
    <property type="match status" value="1"/>
</dbReference>
<evidence type="ECO:0000259" key="1">
    <source>
        <dbReference type="PROSITE" id="PS51340"/>
    </source>
</evidence>
<accession>A0ABU3SV16</accession>
<dbReference type="PANTHER" id="PTHR30212:SF2">
    <property type="entry name" value="PROTEIN YIIM"/>
    <property type="match status" value="1"/>
</dbReference>
<dbReference type="InterPro" id="IPR005302">
    <property type="entry name" value="MoCF_Sase_C"/>
</dbReference>
<organism evidence="2 3">
    <name type="scientific">Paraglaciecola aquimarina</name>
    <dbReference type="NCBI Taxonomy" id="1235557"/>
    <lineage>
        <taxon>Bacteria</taxon>
        <taxon>Pseudomonadati</taxon>
        <taxon>Pseudomonadota</taxon>
        <taxon>Gammaproteobacteria</taxon>
        <taxon>Alteromonadales</taxon>
        <taxon>Alteromonadaceae</taxon>
        <taxon>Paraglaciecola</taxon>
    </lineage>
</organism>